<name>A0A8J2LD34_9HEXA</name>
<comment type="subcellular location">
    <subcellularLocation>
        <location evidence="1">Membrane</location>
        <topology evidence="1">Multi-pass membrane protein</topology>
    </subcellularLocation>
</comment>
<keyword evidence="4 5" id="KW-0472">Membrane</keyword>
<sequence>MMVFVLVNLLDLSWGNGNFSNEDPGNQTLTPQIVTMQWCGPFDAKKNQSSLTTKIIPAGISEEKMNFSMNLTPGSVSCPAGVNTSLFTMHLERPFRNKRPFYESEFSLTGYFRAGDYYYPPEDFCITKWNDTIVTVRVCGRFDNTREAGVAGKWSFPECGVKHPCLPKCCAINKLFTMTAGQLTVKCQEPFENSKPFEPILYNSPFEKTSIRKPITYYRNRLSCNFVSFIHESNRIDYAYLNTTNPLCFRIRHDGKLTHRDENYNWIEIPATEYCSEGIQLDGSGANLPKERFLGEEKHYGVLVCVPPQDDDMDANYWYAILYGSAILVGSVFLLLTFGVYVLLWREHKIQGWITISHSATMFFMYCFLASNHLLELKPRMGGHDEIPSLCVVSGVLTHFFFLSNFCWLTVICFNLFWSFRDINSTNHTSKLLVRFIVYAAFGWGVPLLFVGISIMLDHLYSHEPCNMVIVPEYGHSTCTVSIGALGPYMYYPVAFLLTVNAILFCITSYKLCTYQKITTTMEQNLNSTEELFQLITKLFFVMGFTWIFEFISWWHKASERTWYWAIVDMINILQAVAIFIIYVCNSNVAGSLRNEYPQLRPLFNVAHNSLEADGLDAETSASNFESTVEARGRDSLEMKNLKSK</sequence>
<evidence type="ECO:0000256" key="5">
    <source>
        <dbReference type="SAM" id="Phobius"/>
    </source>
</evidence>
<dbReference type="InterPro" id="IPR052808">
    <property type="entry name" value="GPCR_Mth-like"/>
</dbReference>
<gene>
    <name evidence="8" type="ORF">AFUS01_LOCUS39112</name>
</gene>
<dbReference type="PANTHER" id="PTHR46953">
    <property type="entry name" value="G-PROTEIN COUPLED RECEPTOR MTH-LIKE 1-RELATED"/>
    <property type="match status" value="1"/>
</dbReference>
<dbReference type="InterPro" id="IPR017981">
    <property type="entry name" value="GPCR_2-like_7TM"/>
</dbReference>
<feature type="transmembrane region" description="Helical" evidence="5">
    <location>
        <begin position="432"/>
        <end position="457"/>
    </location>
</feature>
<feature type="chain" id="PRO_5035259315" description="G-protein coupled receptors family 2 profile 2 domain-containing protein" evidence="6">
    <location>
        <begin position="16"/>
        <end position="645"/>
    </location>
</feature>
<dbReference type="GO" id="GO:0007166">
    <property type="term" value="P:cell surface receptor signaling pathway"/>
    <property type="evidence" value="ECO:0007669"/>
    <property type="project" value="InterPro"/>
</dbReference>
<feature type="signal peptide" evidence="6">
    <location>
        <begin position="1"/>
        <end position="15"/>
    </location>
</feature>
<dbReference type="InterPro" id="IPR000832">
    <property type="entry name" value="GPCR_2_secretin-like"/>
</dbReference>
<dbReference type="Pfam" id="PF00002">
    <property type="entry name" value="7tm_2"/>
    <property type="match status" value="1"/>
</dbReference>
<evidence type="ECO:0000313" key="8">
    <source>
        <dbReference type="EMBL" id="CAG7829238.1"/>
    </source>
</evidence>
<feature type="transmembrane region" description="Helical" evidence="5">
    <location>
        <begin position="356"/>
        <end position="375"/>
    </location>
</feature>
<dbReference type="EMBL" id="CAJVCH010550657">
    <property type="protein sequence ID" value="CAG7829238.1"/>
    <property type="molecule type" value="Genomic_DNA"/>
</dbReference>
<feature type="transmembrane region" description="Helical" evidence="5">
    <location>
        <begin position="317"/>
        <end position="344"/>
    </location>
</feature>
<feature type="transmembrane region" description="Helical" evidence="5">
    <location>
        <begin position="532"/>
        <end position="556"/>
    </location>
</feature>
<dbReference type="Proteomes" id="UP000708208">
    <property type="component" value="Unassembled WGS sequence"/>
</dbReference>
<evidence type="ECO:0000256" key="1">
    <source>
        <dbReference type="ARBA" id="ARBA00004141"/>
    </source>
</evidence>
<feature type="transmembrane region" description="Helical" evidence="5">
    <location>
        <begin position="387"/>
        <end position="420"/>
    </location>
</feature>
<organism evidence="8 9">
    <name type="scientific">Allacma fusca</name>
    <dbReference type="NCBI Taxonomy" id="39272"/>
    <lineage>
        <taxon>Eukaryota</taxon>
        <taxon>Metazoa</taxon>
        <taxon>Ecdysozoa</taxon>
        <taxon>Arthropoda</taxon>
        <taxon>Hexapoda</taxon>
        <taxon>Collembola</taxon>
        <taxon>Symphypleona</taxon>
        <taxon>Sminthuridae</taxon>
        <taxon>Allacma</taxon>
    </lineage>
</organism>
<evidence type="ECO:0000313" key="9">
    <source>
        <dbReference type="Proteomes" id="UP000708208"/>
    </source>
</evidence>
<dbReference type="GO" id="GO:0004930">
    <property type="term" value="F:G protein-coupled receptor activity"/>
    <property type="evidence" value="ECO:0007669"/>
    <property type="project" value="InterPro"/>
</dbReference>
<reference evidence="8" key="1">
    <citation type="submission" date="2021-06" db="EMBL/GenBank/DDBJ databases">
        <authorList>
            <person name="Hodson N. C."/>
            <person name="Mongue J. A."/>
            <person name="Jaron S. K."/>
        </authorList>
    </citation>
    <scope>NUCLEOTIDE SEQUENCE</scope>
</reference>
<accession>A0A8J2LD34</accession>
<feature type="transmembrane region" description="Helical" evidence="5">
    <location>
        <begin position="562"/>
        <end position="585"/>
    </location>
</feature>
<dbReference type="GO" id="GO:0016020">
    <property type="term" value="C:membrane"/>
    <property type="evidence" value="ECO:0007669"/>
    <property type="project" value="UniProtKB-SubCell"/>
</dbReference>
<feature type="domain" description="G-protein coupled receptors family 2 profile 2" evidence="7">
    <location>
        <begin position="319"/>
        <end position="587"/>
    </location>
</feature>
<proteinExistence type="predicted"/>
<evidence type="ECO:0000256" key="6">
    <source>
        <dbReference type="SAM" id="SignalP"/>
    </source>
</evidence>
<evidence type="ECO:0000256" key="2">
    <source>
        <dbReference type="ARBA" id="ARBA00022692"/>
    </source>
</evidence>
<dbReference type="CDD" id="cd15039">
    <property type="entry name" value="7tmB3_Methuselah-like"/>
    <property type="match status" value="1"/>
</dbReference>
<keyword evidence="3 5" id="KW-1133">Transmembrane helix</keyword>
<evidence type="ECO:0000256" key="3">
    <source>
        <dbReference type="ARBA" id="ARBA00022989"/>
    </source>
</evidence>
<keyword evidence="2 5" id="KW-0812">Transmembrane</keyword>
<comment type="caution">
    <text evidence="8">The sequence shown here is derived from an EMBL/GenBank/DDBJ whole genome shotgun (WGS) entry which is preliminary data.</text>
</comment>
<keyword evidence="9" id="KW-1185">Reference proteome</keyword>
<evidence type="ECO:0000259" key="7">
    <source>
        <dbReference type="PROSITE" id="PS50261"/>
    </source>
</evidence>
<evidence type="ECO:0000256" key="4">
    <source>
        <dbReference type="ARBA" id="ARBA00023136"/>
    </source>
</evidence>
<protein>
    <recommendedName>
        <fullName evidence="7">G-protein coupled receptors family 2 profile 2 domain-containing protein</fullName>
    </recommendedName>
</protein>
<dbReference type="OrthoDB" id="8191206at2759"/>
<dbReference type="PANTHER" id="PTHR46953:SF1">
    <property type="entry name" value="G-PROTEIN COUPLED RECEPTOR MTH-LIKE 1-RELATED"/>
    <property type="match status" value="1"/>
</dbReference>
<dbReference type="PROSITE" id="PS50261">
    <property type="entry name" value="G_PROTEIN_RECEP_F2_4"/>
    <property type="match status" value="1"/>
</dbReference>
<dbReference type="AlphaFoldDB" id="A0A8J2LD34"/>
<feature type="transmembrane region" description="Helical" evidence="5">
    <location>
        <begin position="490"/>
        <end position="512"/>
    </location>
</feature>
<keyword evidence="6" id="KW-0732">Signal</keyword>